<dbReference type="PANTHER" id="PTHR43135:SF3">
    <property type="entry name" value="ALPHA-D-RIBOSE 1-METHYLPHOSPHONATE 5-TRIPHOSPHATE DIPHOSPHATASE"/>
    <property type="match status" value="1"/>
</dbReference>
<evidence type="ECO:0000259" key="1">
    <source>
        <dbReference type="Pfam" id="PF01979"/>
    </source>
</evidence>
<evidence type="ECO:0000313" key="4">
    <source>
        <dbReference type="Proteomes" id="UP000232806"/>
    </source>
</evidence>
<protein>
    <submittedName>
        <fullName evidence="3">Amidohydrolase family protein</fullName>
    </submittedName>
    <submittedName>
        <fullName evidence="2">Aryldialkylphosphatase</fullName>
    </submittedName>
</protein>
<dbReference type="InterPro" id="IPR057744">
    <property type="entry name" value="OTAase-like"/>
</dbReference>
<dbReference type="Gene3D" id="3.20.20.140">
    <property type="entry name" value="Metal-dependent hydrolases"/>
    <property type="match status" value="1"/>
</dbReference>
<dbReference type="EMBL" id="JABBYL010000040">
    <property type="protein sequence ID" value="NMO10434.1"/>
    <property type="molecule type" value="Genomic_DNA"/>
</dbReference>
<dbReference type="SUPFAM" id="SSF51338">
    <property type="entry name" value="Composite domain of metallo-dependent hydrolases"/>
    <property type="match status" value="1"/>
</dbReference>
<dbReference type="SUPFAM" id="SSF51556">
    <property type="entry name" value="Metallo-dependent hydrolases"/>
    <property type="match status" value="1"/>
</dbReference>
<dbReference type="AlphaFoldDB" id="A0A2H4VAM7"/>
<dbReference type="Pfam" id="PF01979">
    <property type="entry name" value="Amidohydro_1"/>
    <property type="match status" value="1"/>
</dbReference>
<reference evidence="2 4" key="1">
    <citation type="submission" date="2016-10" db="EMBL/GenBank/DDBJ databases">
        <title>Comparative genomics between deep and shallow subseafloor isolates.</title>
        <authorList>
            <person name="Ishii S."/>
            <person name="Miller J.R."/>
            <person name="Sutton G."/>
            <person name="Suzuki S."/>
            <person name="Methe B."/>
            <person name="Inagaki F."/>
            <person name="Imachi H."/>
        </authorList>
    </citation>
    <scope>NUCLEOTIDE SEQUENCE [LARGE SCALE GENOMIC DNA]</scope>
    <source>
        <strain evidence="2 4">MO-MB1</strain>
    </source>
</reference>
<dbReference type="Gene3D" id="2.30.40.10">
    <property type="entry name" value="Urease, subunit C, domain 1"/>
    <property type="match status" value="1"/>
</dbReference>
<gene>
    <name evidence="2" type="ORF">BK007_03375</name>
    <name evidence="3" type="ORF">HG719_11515</name>
</gene>
<keyword evidence="3" id="KW-0378">Hydrolase</keyword>
<feature type="domain" description="Amidohydrolase-related" evidence="1">
    <location>
        <begin position="57"/>
        <end position="405"/>
    </location>
</feature>
<dbReference type="InterPro" id="IPR006680">
    <property type="entry name" value="Amidohydro-rel"/>
</dbReference>
<reference evidence="3 5" key="2">
    <citation type="submission" date="2020-04" db="EMBL/GenBank/DDBJ databases">
        <title>Draft genome of Methanobacterium subterraneum isolated from animal feces.</title>
        <authorList>
            <person name="Ouboter H.T."/>
            <person name="Berger S."/>
            <person name="Gungor E."/>
            <person name="Jetten M.S.M."/>
            <person name="Welte C.U."/>
        </authorList>
    </citation>
    <scope>NUCLEOTIDE SEQUENCE [LARGE SCALE GENOMIC DNA]</scope>
    <source>
        <strain evidence="3">HO_2020</strain>
    </source>
</reference>
<dbReference type="InterPro" id="IPR032466">
    <property type="entry name" value="Metal_Hydrolase"/>
</dbReference>
<organism evidence="2 4">
    <name type="scientific">Methanobacterium subterraneum</name>
    <dbReference type="NCBI Taxonomy" id="59277"/>
    <lineage>
        <taxon>Archaea</taxon>
        <taxon>Methanobacteriati</taxon>
        <taxon>Methanobacteriota</taxon>
        <taxon>Methanomada group</taxon>
        <taxon>Methanobacteria</taxon>
        <taxon>Methanobacteriales</taxon>
        <taxon>Methanobacteriaceae</taxon>
        <taxon>Methanobacterium</taxon>
    </lineage>
</organism>
<dbReference type="CDD" id="cd01299">
    <property type="entry name" value="Met_dep_hydrolase_A"/>
    <property type="match status" value="1"/>
</dbReference>
<sequence length="418" mass="45390">MVYFLIRNGTLIDGNGGKPIEKAEILIKNHEIIDLGVEGSLKLPSDKIKYLDARGGFILPGFIDCHVHMMFTGFHFEDPLFTPLSLYFYQATLNLKRTLNAGVTTARDAGMADFGVKSAVEQGLITGPRLQISVMPLSTTGGHFDFNHKSGHQVKTTYPGLPDSVCDGEEEVRKRVREVLRAGADVVKVMVTGGVISANDSPEHPQFTAGELQVMVEEASFRGLPVMAHAHGSSGIKNALKAGIKSIEHGTYLDKECIPLFLENDAWLVPTMRVQQINMEKLESGELPEFSSEDARNVFIKGLESVQKAQKAGIKMVMGTDSGIGPHGQNLRELGLLCKAGMDPVEAIQAGTKHAAELLGCQDKIGTIEPGKLADVVICSTNPLQDIDSLGNPDNITMVMKGGRIYKDTEHDIRLLTD</sequence>
<accession>A0A2H4VAM7</accession>
<dbReference type="OrthoDB" id="24954at2157"/>
<evidence type="ECO:0000313" key="2">
    <source>
        <dbReference type="EMBL" id="AUB55147.1"/>
    </source>
</evidence>
<evidence type="ECO:0000313" key="3">
    <source>
        <dbReference type="EMBL" id="NMO10434.1"/>
    </source>
</evidence>
<dbReference type="GeneID" id="35120603"/>
<evidence type="ECO:0000313" key="5">
    <source>
        <dbReference type="Proteomes" id="UP000591058"/>
    </source>
</evidence>
<proteinExistence type="predicted"/>
<dbReference type="EMBL" id="CP017766">
    <property type="protein sequence ID" value="AUB55147.1"/>
    <property type="molecule type" value="Genomic_DNA"/>
</dbReference>
<dbReference type="InterPro" id="IPR011059">
    <property type="entry name" value="Metal-dep_hydrolase_composite"/>
</dbReference>
<dbReference type="RefSeq" id="WP_100905124.1">
    <property type="nucleotide sequence ID" value="NZ_CP017766.1"/>
</dbReference>
<dbReference type="Proteomes" id="UP000232806">
    <property type="component" value="Chromosome"/>
</dbReference>
<dbReference type="Proteomes" id="UP000591058">
    <property type="component" value="Unassembled WGS sequence"/>
</dbReference>
<dbReference type="InterPro" id="IPR051781">
    <property type="entry name" value="Metallo-dep_Hydrolase"/>
</dbReference>
<dbReference type="PANTHER" id="PTHR43135">
    <property type="entry name" value="ALPHA-D-RIBOSE 1-METHYLPHOSPHONATE 5-TRIPHOSPHATE DIPHOSPHATASE"/>
    <property type="match status" value="1"/>
</dbReference>
<name>A0A2H4VAM7_9EURY</name>
<dbReference type="GO" id="GO:0016810">
    <property type="term" value="F:hydrolase activity, acting on carbon-nitrogen (but not peptide) bonds"/>
    <property type="evidence" value="ECO:0007669"/>
    <property type="project" value="InterPro"/>
</dbReference>